<comment type="subunit">
    <text evidence="9">Homodimer.</text>
</comment>
<dbReference type="InterPro" id="IPR036410">
    <property type="entry name" value="HSP_DnaJ_Cys-rich_dom_sf"/>
</dbReference>
<dbReference type="RefSeq" id="WP_377377660.1">
    <property type="nucleotide sequence ID" value="NZ_JBHSSW010000009.1"/>
</dbReference>
<comment type="caution">
    <text evidence="13">The sequence shown here is derived from an EMBL/GenBank/DDBJ whole genome shotgun (WGS) entry which is preliminary data.</text>
</comment>
<dbReference type="Pfam" id="PF01556">
    <property type="entry name" value="DnaJ_C"/>
    <property type="match status" value="1"/>
</dbReference>
<feature type="binding site" evidence="9">
    <location>
        <position position="189"/>
    </location>
    <ligand>
        <name>Zn(2+)</name>
        <dbReference type="ChEBI" id="CHEBI:29105"/>
        <label>2</label>
    </ligand>
</feature>
<evidence type="ECO:0000256" key="8">
    <source>
        <dbReference type="ARBA" id="ARBA00023186"/>
    </source>
</evidence>
<keyword evidence="2 9" id="KW-0235">DNA replication</keyword>
<feature type="binding site" evidence="9">
    <location>
        <position position="192"/>
    </location>
    <ligand>
        <name>Zn(2+)</name>
        <dbReference type="ChEBI" id="CHEBI:29105"/>
        <label>2</label>
    </ligand>
</feature>
<feature type="repeat" description="CXXCXGXG motif" evidence="9">
    <location>
        <begin position="203"/>
        <end position="210"/>
    </location>
</feature>
<feature type="repeat" description="CXXCXGXG motif" evidence="9">
    <location>
        <begin position="150"/>
        <end position="157"/>
    </location>
</feature>
<dbReference type="CDD" id="cd06257">
    <property type="entry name" value="DnaJ"/>
    <property type="match status" value="1"/>
</dbReference>
<keyword evidence="7 9" id="KW-0346">Stress response</keyword>
<evidence type="ECO:0000259" key="11">
    <source>
        <dbReference type="PROSITE" id="PS50076"/>
    </source>
</evidence>
<evidence type="ECO:0000313" key="13">
    <source>
        <dbReference type="EMBL" id="MFC6197971.1"/>
    </source>
</evidence>
<dbReference type="SUPFAM" id="SSF49493">
    <property type="entry name" value="HSP40/DnaJ peptide-binding domain"/>
    <property type="match status" value="2"/>
</dbReference>
<evidence type="ECO:0000256" key="4">
    <source>
        <dbReference type="ARBA" id="ARBA00022737"/>
    </source>
</evidence>
<dbReference type="SUPFAM" id="SSF57938">
    <property type="entry name" value="DnaJ/Hsp40 cysteine-rich domain"/>
    <property type="match status" value="1"/>
</dbReference>
<keyword evidence="6 9" id="KW-0862">Zinc</keyword>
<reference evidence="14" key="1">
    <citation type="journal article" date="2019" name="Int. J. Syst. Evol. Microbiol.">
        <title>The Global Catalogue of Microorganisms (GCM) 10K type strain sequencing project: providing services to taxonomists for standard genome sequencing and annotation.</title>
        <authorList>
            <consortium name="The Broad Institute Genomics Platform"/>
            <consortium name="The Broad Institute Genome Sequencing Center for Infectious Disease"/>
            <person name="Wu L."/>
            <person name="Ma J."/>
        </authorList>
    </citation>
    <scope>NUCLEOTIDE SEQUENCE [LARGE SCALE GENOMIC DNA]</scope>
    <source>
        <strain evidence="14">CGMCC-1.15741</strain>
    </source>
</reference>
<dbReference type="PROSITE" id="PS51188">
    <property type="entry name" value="ZF_CR"/>
    <property type="match status" value="1"/>
</dbReference>
<gene>
    <name evidence="9 13" type="primary">dnaJ</name>
    <name evidence="13" type="ORF">ACFQDM_07775</name>
</gene>
<dbReference type="CDD" id="cd10719">
    <property type="entry name" value="DnaJ_zf"/>
    <property type="match status" value="1"/>
</dbReference>
<evidence type="ECO:0000256" key="6">
    <source>
        <dbReference type="ARBA" id="ARBA00022833"/>
    </source>
</evidence>
<dbReference type="InterPro" id="IPR012724">
    <property type="entry name" value="DnaJ"/>
</dbReference>
<comment type="subcellular location">
    <subcellularLocation>
        <location evidence="9">Cytoplasm</location>
    </subcellularLocation>
</comment>
<dbReference type="PROSITE" id="PS50076">
    <property type="entry name" value="DNAJ_2"/>
    <property type="match status" value="1"/>
</dbReference>
<evidence type="ECO:0000313" key="14">
    <source>
        <dbReference type="Proteomes" id="UP001596303"/>
    </source>
</evidence>
<evidence type="ECO:0000256" key="3">
    <source>
        <dbReference type="ARBA" id="ARBA00022723"/>
    </source>
</evidence>
<dbReference type="Pfam" id="PF00226">
    <property type="entry name" value="DnaJ"/>
    <property type="match status" value="1"/>
</dbReference>
<feature type="domain" description="CR-type" evidence="12">
    <location>
        <begin position="137"/>
        <end position="215"/>
    </location>
</feature>
<dbReference type="Gene3D" id="1.10.287.110">
    <property type="entry name" value="DnaJ domain"/>
    <property type="match status" value="1"/>
</dbReference>
<keyword evidence="8 9" id="KW-0143">Chaperone</keyword>
<dbReference type="InterPro" id="IPR001623">
    <property type="entry name" value="DnaJ_domain"/>
</dbReference>
<dbReference type="PROSITE" id="PS00636">
    <property type="entry name" value="DNAJ_1"/>
    <property type="match status" value="1"/>
</dbReference>
<dbReference type="InterPro" id="IPR001305">
    <property type="entry name" value="HSP_DnaJ_Cys-rich_dom"/>
</dbReference>
<comment type="cofactor">
    <cofactor evidence="9">
        <name>Zn(2+)</name>
        <dbReference type="ChEBI" id="CHEBI:29105"/>
    </cofactor>
    <text evidence="9">Binds 2 Zn(2+) ions per monomer.</text>
</comment>
<organism evidence="13 14">
    <name type="scientific">Ponticaulis profundi</name>
    <dbReference type="NCBI Taxonomy" id="2665222"/>
    <lineage>
        <taxon>Bacteria</taxon>
        <taxon>Pseudomonadati</taxon>
        <taxon>Pseudomonadota</taxon>
        <taxon>Alphaproteobacteria</taxon>
        <taxon>Hyphomonadales</taxon>
        <taxon>Hyphomonadaceae</taxon>
        <taxon>Ponticaulis</taxon>
    </lineage>
</organism>
<evidence type="ECO:0000259" key="12">
    <source>
        <dbReference type="PROSITE" id="PS51188"/>
    </source>
</evidence>
<dbReference type="GO" id="GO:0016491">
    <property type="term" value="F:oxidoreductase activity"/>
    <property type="evidence" value="ECO:0007669"/>
    <property type="project" value="UniProtKB-KW"/>
</dbReference>
<keyword evidence="5 9" id="KW-0863">Zinc-finger</keyword>
<keyword evidence="13" id="KW-0560">Oxidoreductase</keyword>
<sequence>MAKLCFYEVLGVSRDADSKQIKSAYRKLAMKYHPDRNPDDPGAEAKFKEAGEAYAILSDQEKRAAYDRYGHAAFEQGGGGAGGGNPFGAGVDPGDIFGDIFSEFFGGARGGGQARRQARGADLRYDLEISLEEAFNGKEMEIQLPGAETCDHCDGSGAEPGSSPEQCPSCHGRGRVRVQQGFFTMERSCPKCAGRGEVIKDPCRQCAGRGSVQKERTLSLNIPAGIESGQQIRLSGQGDPGGPGAVHGDLYIFVEIREHELFERDGPNLYCRTPVPMTKAALGGEIEIPTVDGGRSRITIPEGAQTGRRMRLRGKGMTTLRGGARGDLFVELFVETPRNLSDRQKKLLQEFCDESSEDCNPESNGFLGKVKKFWEDLTDADEAR</sequence>
<evidence type="ECO:0000256" key="5">
    <source>
        <dbReference type="ARBA" id="ARBA00022771"/>
    </source>
</evidence>
<dbReference type="Gene3D" id="2.60.260.20">
    <property type="entry name" value="Urease metallochaperone UreE, N-terminal domain"/>
    <property type="match status" value="2"/>
</dbReference>
<dbReference type="InterPro" id="IPR036869">
    <property type="entry name" value="J_dom_sf"/>
</dbReference>
<dbReference type="PANTHER" id="PTHR43096:SF48">
    <property type="entry name" value="CHAPERONE PROTEIN DNAJ"/>
    <property type="match status" value="1"/>
</dbReference>
<comment type="domain">
    <text evidence="9">The J domain is necessary and sufficient to stimulate DnaK ATPase activity. Zinc center 1 plays an important role in the autonomous, DnaK-independent chaperone activity of DnaJ. Zinc center 2 is essential for interaction with DnaK and for DnaJ activity.</text>
</comment>
<evidence type="ECO:0000256" key="2">
    <source>
        <dbReference type="ARBA" id="ARBA00022705"/>
    </source>
</evidence>
<evidence type="ECO:0000256" key="7">
    <source>
        <dbReference type="ARBA" id="ARBA00023016"/>
    </source>
</evidence>
<keyword evidence="4 9" id="KW-0677">Repeat</keyword>
<dbReference type="SMART" id="SM00271">
    <property type="entry name" value="DnaJ"/>
    <property type="match status" value="1"/>
</dbReference>
<keyword evidence="1 9" id="KW-0963">Cytoplasm</keyword>
<evidence type="ECO:0000256" key="9">
    <source>
        <dbReference type="HAMAP-Rule" id="MF_01152"/>
    </source>
</evidence>
<dbReference type="NCBIfam" id="NF008035">
    <property type="entry name" value="PRK10767.1"/>
    <property type="match status" value="1"/>
</dbReference>
<feature type="repeat" description="CXXCXGXG motif" evidence="9">
    <location>
        <begin position="189"/>
        <end position="196"/>
    </location>
</feature>
<feature type="binding site" evidence="9">
    <location>
        <position position="203"/>
    </location>
    <ligand>
        <name>Zn(2+)</name>
        <dbReference type="ChEBI" id="CHEBI:29105"/>
        <label>1</label>
    </ligand>
</feature>
<feature type="binding site" evidence="9">
    <location>
        <position position="150"/>
    </location>
    <ligand>
        <name>Zn(2+)</name>
        <dbReference type="ChEBI" id="CHEBI:29105"/>
        <label>1</label>
    </ligand>
</feature>
<feature type="domain" description="J" evidence="11">
    <location>
        <begin position="5"/>
        <end position="70"/>
    </location>
</feature>
<dbReference type="Proteomes" id="UP001596303">
    <property type="component" value="Unassembled WGS sequence"/>
</dbReference>
<feature type="binding site" evidence="9">
    <location>
        <position position="170"/>
    </location>
    <ligand>
        <name>Zn(2+)</name>
        <dbReference type="ChEBI" id="CHEBI:29105"/>
        <label>2</label>
    </ligand>
</feature>
<comment type="function">
    <text evidence="9">Participates actively in the response to hyperosmotic and heat shock by preventing the aggregation of stress-denatured proteins and by disaggregating proteins, also in an autonomous, DnaK-independent fashion. Unfolded proteins bind initially to DnaJ; upon interaction with the DnaJ-bound protein, DnaK hydrolyzes its bound ATP, resulting in the formation of a stable complex. GrpE releases ADP from DnaK; ATP binding to DnaK triggers the release of the substrate protein, thus completing the reaction cycle. Several rounds of ATP-dependent interactions between DnaJ, DnaK and GrpE are required for fully efficient folding. Also involved, together with DnaK and GrpE, in the DNA replication of plasmids through activation of initiation proteins.</text>
</comment>
<keyword evidence="3 9" id="KW-0479">Metal-binding</keyword>
<dbReference type="PANTHER" id="PTHR43096">
    <property type="entry name" value="DNAJ HOMOLOG 1, MITOCHONDRIAL-RELATED"/>
    <property type="match status" value="1"/>
</dbReference>
<feature type="zinc finger region" description="CR-type" evidence="10">
    <location>
        <begin position="137"/>
        <end position="215"/>
    </location>
</feature>
<protein>
    <recommendedName>
        <fullName evidence="9">Chaperone protein DnaJ</fullName>
    </recommendedName>
</protein>
<dbReference type="Gene3D" id="2.10.230.10">
    <property type="entry name" value="Heat shock protein DnaJ, cysteine-rich domain"/>
    <property type="match status" value="1"/>
</dbReference>
<dbReference type="SUPFAM" id="SSF46565">
    <property type="entry name" value="Chaperone J-domain"/>
    <property type="match status" value="1"/>
</dbReference>
<dbReference type="InterPro" id="IPR008971">
    <property type="entry name" value="HSP40/DnaJ_pept-bd"/>
</dbReference>
<keyword evidence="14" id="KW-1185">Reference proteome</keyword>
<dbReference type="Pfam" id="PF00684">
    <property type="entry name" value="DnaJ_CXXCXGXG"/>
    <property type="match status" value="1"/>
</dbReference>
<dbReference type="InterPro" id="IPR002939">
    <property type="entry name" value="DnaJ_C"/>
</dbReference>
<dbReference type="NCBIfam" id="TIGR02349">
    <property type="entry name" value="DnaJ_bact"/>
    <property type="match status" value="1"/>
</dbReference>
<feature type="binding site" evidence="9">
    <location>
        <position position="167"/>
    </location>
    <ligand>
        <name>Zn(2+)</name>
        <dbReference type="ChEBI" id="CHEBI:29105"/>
        <label>2</label>
    </ligand>
</feature>
<feature type="binding site" evidence="9">
    <location>
        <position position="153"/>
    </location>
    <ligand>
        <name>Zn(2+)</name>
        <dbReference type="ChEBI" id="CHEBI:29105"/>
        <label>1</label>
    </ligand>
</feature>
<dbReference type="EMBL" id="JBHSSW010000009">
    <property type="protein sequence ID" value="MFC6197971.1"/>
    <property type="molecule type" value="Genomic_DNA"/>
</dbReference>
<proteinExistence type="inferred from homology"/>
<evidence type="ECO:0000256" key="1">
    <source>
        <dbReference type="ARBA" id="ARBA00022490"/>
    </source>
</evidence>
<dbReference type="CDD" id="cd10747">
    <property type="entry name" value="DnaJ_C"/>
    <property type="match status" value="1"/>
</dbReference>
<dbReference type="InterPro" id="IPR018253">
    <property type="entry name" value="DnaJ_domain_CS"/>
</dbReference>
<feature type="binding site" evidence="9">
    <location>
        <position position="206"/>
    </location>
    <ligand>
        <name>Zn(2+)</name>
        <dbReference type="ChEBI" id="CHEBI:29105"/>
        <label>1</label>
    </ligand>
</feature>
<name>A0ABW1S8H4_9PROT</name>
<dbReference type="HAMAP" id="MF_01152">
    <property type="entry name" value="DnaJ"/>
    <property type="match status" value="1"/>
</dbReference>
<feature type="repeat" description="CXXCXGXG motif" evidence="9">
    <location>
        <begin position="167"/>
        <end position="174"/>
    </location>
</feature>
<comment type="similarity">
    <text evidence="9">Belongs to the DnaJ family.</text>
</comment>
<dbReference type="PRINTS" id="PR00625">
    <property type="entry name" value="JDOMAIN"/>
</dbReference>
<evidence type="ECO:0000256" key="10">
    <source>
        <dbReference type="PROSITE-ProRule" id="PRU00546"/>
    </source>
</evidence>
<accession>A0ABW1S8H4</accession>